<dbReference type="SUPFAM" id="SSF56317">
    <property type="entry name" value="Carbon-nitrogen hydrolase"/>
    <property type="match status" value="1"/>
</dbReference>
<evidence type="ECO:0000256" key="1">
    <source>
        <dbReference type="SAM" id="MobiDB-lite"/>
    </source>
</evidence>
<evidence type="ECO:0000313" key="3">
    <source>
        <dbReference type="Proteomes" id="UP000254640"/>
    </source>
</evidence>
<dbReference type="GO" id="GO:0016787">
    <property type="term" value="F:hydrolase activity"/>
    <property type="evidence" value="ECO:0007669"/>
    <property type="project" value="UniProtKB-KW"/>
</dbReference>
<reference evidence="2 3" key="1">
    <citation type="submission" date="2018-06" db="EMBL/GenBank/DDBJ databases">
        <authorList>
            <consortium name="Pathogen Informatics"/>
            <person name="Doyle S."/>
        </authorList>
    </citation>
    <scope>NUCLEOTIDE SEQUENCE [LARGE SCALE GENOMIC DNA]</scope>
    <source>
        <strain evidence="2 3">NCTC9381</strain>
    </source>
</reference>
<keyword evidence="3" id="KW-1185">Reference proteome</keyword>
<dbReference type="AlphaFoldDB" id="A0A379AK11"/>
<dbReference type="EMBL" id="UGSO01000001">
    <property type="protein sequence ID" value="SUB18243.1"/>
    <property type="molecule type" value="Genomic_DNA"/>
</dbReference>
<protein>
    <submittedName>
        <fullName evidence="2">C-N hydrolase family amidase</fullName>
    </submittedName>
</protein>
<dbReference type="InterPro" id="IPR036526">
    <property type="entry name" value="C-N_Hydrolase_sf"/>
</dbReference>
<proteinExistence type="predicted"/>
<sequence>MSALKITLLQETLSWMDGEANLRHFDEQLDGLTGRDLILLPEMVYHRLCNGSGEKLAATGAGGGVAASACPSQRCPGRRQCGDSDRNTAR</sequence>
<evidence type="ECO:0000313" key="2">
    <source>
        <dbReference type="EMBL" id="SUB18243.1"/>
    </source>
</evidence>
<keyword evidence="2" id="KW-0378">Hydrolase</keyword>
<organism evidence="2 3">
    <name type="scientific">Enterobacter agglomerans</name>
    <name type="common">Erwinia herbicola</name>
    <name type="synonym">Pantoea agglomerans</name>
    <dbReference type="NCBI Taxonomy" id="549"/>
    <lineage>
        <taxon>Bacteria</taxon>
        <taxon>Pseudomonadati</taxon>
        <taxon>Pseudomonadota</taxon>
        <taxon>Gammaproteobacteria</taxon>
        <taxon>Enterobacterales</taxon>
        <taxon>Erwiniaceae</taxon>
        <taxon>Pantoea</taxon>
        <taxon>Pantoea agglomerans group</taxon>
    </lineage>
</organism>
<feature type="compositionally biased region" description="Basic and acidic residues" evidence="1">
    <location>
        <begin position="80"/>
        <end position="90"/>
    </location>
</feature>
<accession>A0A379AK11</accession>
<dbReference type="Proteomes" id="UP000254640">
    <property type="component" value="Unassembled WGS sequence"/>
</dbReference>
<gene>
    <name evidence="2" type="ORF">NCTC9381_04190</name>
</gene>
<name>A0A379AK11_ENTAG</name>
<feature type="region of interest" description="Disordered" evidence="1">
    <location>
        <begin position="62"/>
        <end position="90"/>
    </location>
</feature>